<dbReference type="GO" id="GO:0008270">
    <property type="term" value="F:zinc ion binding"/>
    <property type="evidence" value="ECO:0007669"/>
    <property type="project" value="InterPro"/>
</dbReference>
<dbReference type="Pfam" id="PF20431">
    <property type="entry name" value="E_motif"/>
    <property type="match status" value="1"/>
</dbReference>
<dbReference type="FunFam" id="1.25.40.10:FF:000158">
    <property type="entry name" value="pentatricopeptide repeat-containing protein At2g33680"/>
    <property type="match status" value="1"/>
</dbReference>
<keyword evidence="6" id="KW-1185">Reference proteome</keyword>
<dbReference type="FunFam" id="1.25.40.10:FF:000073">
    <property type="entry name" value="Pentatricopeptide repeat-containing protein chloroplastic"/>
    <property type="match status" value="1"/>
</dbReference>
<feature type="repeat" description="PPR" evidence="3">
    <location>
        <begin position="708"/>
        <end position="738"/>
    </location>
</feature>
<dbReference type="InterPro" id="IPR002885">
    <property type="entry name" value="PPR_rpt"/>
</dbReference>
<feature type="repeat" description="PPR" evidence="3">
    <location>
        <begin position="471"/>
        <end position="505"/>
    </location>
</feature>
<reference evidence="5 6" key="1">
    <citation type="submission" date="2023-12" db="EMBL/GenBank/DDBJ databases">
        <title>A high-quality genome assembly for Dillenia turbinata (Dilleniales).</title>
        <authorList>
            <person name="Chanderbali A."/>
        </authorList>
    </citation>
    <scope>NUCLEOTIDE SEQUENCE [LARGE SCALE GENOMIC DNA]</scope>
    <source>
        <strain evidence="5">LSX21</strain>
        <tissue evidence="5">Leaf</tissue>
    </source>
</reference>
<dbReference type="Proteomes" id="UP001370490">
    <property type="component" value="Unassembled WGS sequence"/>
</dbReference>
<protein>
    <submittedName>
        <fullName evidence="5">Pentatricopeptide repeat</fullName>
    </submittedName>
</protein>
<dbReference type="Pfam" id="PF13041">
    <property type="entry name" value="PPR_2"/>
    <property type="match status" value="1"/>
</dbReference>
<comment type="similarity">
    <text evidence="1">Belongs to the PPR family. PCMP-H subfamily.</text>
</comment>
<dbReference type="Pfam" id="PF14432">
    <property type="entry name" value="DYW_deaminase"/>
    <property type="match status" value="1"/>
</dbReference>
<feature type="domain" description="DYW" evidence="4">
    <location>
        <begin position="882"/>
        <end position="974"/>
    </location>
</feature>
<dbReference type="InterPro" id="IPR046960">
    <property type="entry name" value="PPR_At4g14850-like_plant"/>
</dbReference>
<dbReference type="PANTHER" id="PTHR47926">
    <property type="entry name" value="PENTATRICOPEPTIDE REPEAT-CONTAINING PROTEIN"/>
    <property type="match status" value="1"/>
</dbReference>
<dbReference type="EMBL" id="JBAMMX010000007">
    <property type="protein sequence ID" value="KAK6936185.1"/>
    <property type="molecule type" value="Genomic_DNA"/>
</dbReference>
<dbReference type="AlphaFoldDB" id="A0AAN8VLE0"/>
<keyword evidence="2" id="KW-0677">Repeat</keyword>
<dbReference type="GO" id="GO:0003723">
    <property type="term" value="F:RNA binding"/>
    <property type="evidence" value="ECO:0007669"/>
    <property type="project" value="InterPro"/>
</dbReference>
<evidence type="ECO:0000313" key="6">
    <source>
        <dbReference type="Proteomes" id="UP001370490"/>
    </source>
</evidence>
<dbReference type="GO" id="GO:0099402">
    <property type="term" value="P:plant organ development"/>
    <property type="evidence" value="ECO:0007669"/>
    <property type="project" value="UniProtKB-ARBA"/>
</dbReference>
<sequence>MQTLLTSLHFSLPPSTSSITPHFPLLQNFNKQNQPIFQTSTIVKHKPITSNALAKSAILFFNFQLQLYVSSGAMREAQALFDSMPERSVVSWTILMSGYAKHGPASFALVLFRNMLMGCSHVVMLRPDAFVFAVVIRACGEVEDFDYGREVHGQLVKRSEVNDSFVENALIDMYMSCGCVGDAEDVFDRIDKCDLVAWSSMLNGYVKNGLEEEGLWLFRDMVYNEIELDAFSFSMVIVACARLSSLEFGIQVHCLILKLSFGSSLFLENSLLDFYAKCGDVIGLRQVFSQMSQKELVSWNTLIAGYVDNFHYVEALLAFQVLMNEESYCDEFTLTSVLRAVSILGDIDKGTEIHGYIMRVGLEANEFVISALLDMYIECIEHKSLDERENIPLKLLYNLEGWKYDEFILASCLKWSSLQSNFETGKQFHSLAIKLDVRSDPFVVSSLIDMYSKGGIIEAALRIFQRVENPGTTPWSALISGCMLHGRIKEAMKLFQKMQSDGIGANEFTITSALLACLALEDLRMVRELHCRILRSGYGSKISVVNTLINTYSELWHHKEAVKLCNLIPCGDKWNLLIQACLRAGDHEMIHKLLREIQKSCGHLDIASASRILSSCSDPLHVNVARQAHGYMTKRGFISESHPTMTRSLISMYSGCGKMADAVLSFNTSADKFPSSWGSIICARVDHGLPYEALEMFVQMQRKNKPADSSTFAAVLRACAQLGLVDEAYRLFTLMEEVHRIEPSEEHYSSMVEVLGRAGMFEDIEDFINGVEPTRLGALTWWALISSCRLHGNMKVAKYAVEKLLELNPSDSSADLLLKQIFLALGKWDDAAKLKTKSKPMKASSSWIEVQSSIYEFVSNECAPCKVSAKLSEIEGKMEELGYVADKNHLLHNAEEEENGGVSLHHTEMKALAFGILSLPHGMPVQVVKSVRMCGDCHSACKFMSNFLERELVVKDPCCFHHFRDGKCSCRDAW</sequence>
<evidence type="ECO:0000256" key="1">
    <source>
        <dbReference type="ARBA" id="ARBA00006643"/>
    </source>
</evidence>
<proteinExistence type="inferred from homology"/>
<name>A0AAN8VLE0_9MAGN</name>
<dbReference type="PROSITE" id="PS51375">
    <property type="entry name" value="PPR"/>
    <property type="match status" value="3"/>
</dbReference>
<feature type="repeat" description="PPR" evidence="3">
    <location>
        <begin position="194"/>
        <end position="228"/>
    </location>
</feature>
<evidence type="ECO:0000256" key="2">
    <source>
        <dbReference type="ARBA" id="ARBA00022737"/>
    </source>
</evidence>
<gene>
    <name evidence="5" type="ORF">RJ641_033215</name>
</gene>
<dbReference type="PANTHER" id="PTHR47926:SF347">
    <property type="entry name" value="PENTATRICOPEPTIDE REPEAT-CONTAINING PROTEIN"/>
    <property type="match status" value="1"/>
</dbReference>
<comment type="caution">
    <text evidence="5">The sequence shown here is derived from an EMBL/GenBank/DDBJ whole genome shotgun (WGS) entry which is preliminary data.</text>
</comment>
<accession>A0AAN8VLE0</accession>
<organism evidence="5 6">
    <name type="scientific">Dillenia turbinata</name>
    <dbReference type="NCBI Taxonomy" id="194707"/>
    <lineage>
        <taxon>Eukaryota</taxon>
        <taxon>Viridiplantae</taxon>
        <taxon>Streptophyta</taxon>
        <taxon>Embryophyta</taxon>
        <taxon>Tracheophyta</taxon>
        <taxon>Spermatophyta</taxon>
        <taxon>Magnoliopsida</taxon>
        <taxon>eudicotyledons</taxon>
        <taxon>Gunneridae</taxon>
        <taxon>Pentapetalae</taxon>
        <taxon>Dilleniales</taxon>
        <taxon>Dilleniaceae</taxon>
        <taxon>Dillenia</taxon>
    </lineage>
</organism>
<dbReference type="SUPFAM" id="SSF48452">
    <property type="entry name" value="TPR-like"/>
    <property type="match status" value="1"/>
</dbReference>
<dbReference type="Pfam" id="PF01535">
    <property type="entry name" value="PPR"/>
    <property type="match status" value="8"/>
</dbReference>
<evidence type="ECO:0000313" key="5">
    <source>
        <dbReference type="EMBL" id="KAK6936185.1"/>
    </source>
</evidence>
<dbReference type="InterPro" id="IPR011990">
    <property type="entry name" value="TPR-like_helical_dom_sf"/>
</dbReference>
<dbReference type="GO" id="GO:0009451">
    <property type="term" value="P:RNA modification"/>
    <property type="evidence" value="ECO:0007669"/>
    <property type="project" value="InterPro"/>
</dbReference>
<dbReference type="NCBIfam" id="TIGR00756">
    <property type="entry name" value="PPR"/>
    <property type="match status" value="2"/>
</dbReference>
<evidence type="ECO:0000259" key="4">
    <source>
        <dbReference type="Pfam" id="PF14432"/>
    </source>
</evidence>
<evidence type="ECO:0000256" key="3">
    <source>
        <dbReference type="PROSITE-ProRule" id="PRU00708"/>
    </source>
</evidence>
<dbReference type="InterPro" id="IPR032867">
    <property type="entry name" value="DYW_dom"/>
</dbReference>
<dbReference type="InterPro" id="IPR046848">
    <property type="entry name" value="E_motif"/>
</dbReference>
<dbReference type="Gene3D" id="1.25.40.10">
    <property type="entry name" value="Tetratricopeptide repeat domain"/>
    <property type="match status" value="6"/>
</dbReference>